<comment type="caution">
    <text evidence="4">The sequence shown here is derived from an EMBL/GenBank/DDBJ whole genome shotgun (WGS) entry which is preliminary data.</text>
</comment>
<dbReference type="Proteomes" id="UP001558713">
    <property type="component" value="Unassembled WGS sequence"/>
</dbReference>
<comment type="similarity">
    <text evidence="2">Belongs to the TRAFAC class myosin-kinesin ATPase superfamily. Kinesin family.</text>
</comment>
<keyword evidence="5" id="KW-1185">Reference proteome</keyword>
<dbReference type="PROSITE" id="PS50067">
    <property type="entry name" value="KINESIN_MOTOR_2"/>
    <property type="match status" value="1"/>
</dbReference>
<dbReference type="SUPFAM" id="SSF52540">
    <property type="entry name" value="P-loop containing nucleoside triphosphate hydrolases"/>
    <property type="match status" value="1"/>
</dbReference>
<evidence type="ECO:0000259" key="3">
    <source>
        <dbReference type="PROSITE" id="PS50067"/>
    </source>
</evidence>
<dbReference type="InterPro" id="IPR027640">
    <property type="entry name" value="Kinesin-like_fam"/>
</dbReference>
<sequence length="148" mass="16314">MYIFLDFGNTLKIRDTSSDGHKVEGATWVQVYSVSDVISLMRDGLRKRATSSTAMNHLSSRSHCCLSVLVKGRNLSLGAIQTGILYMVDLAGSENPVKADTIGDKDRMKETVSINKSFGSFQGQGVLEALSKKHDHIPYVVFLNKTLF</sequence>
<evidence type="ECO:0000256" key="1">
    <source>
        <dbReference type="ARBA" id="ARBA00023175"/>
    </source>
</evidence>
<dbReference type="PRINTS" id="PR00380">
    <property type="entry name" value="KINESINHEAVY"/>
</dbReference>
<evidence type="ECO:0000313" key="5">
    <source>
        <dbReference type="Proteomes" id="UP001558713"/>
    </source>
</evidence>
<protein>
    <submittedName>
        <fullName evidence="4">Kinesin-like protein KIN-14H</fullName>
    </submittedName>
</protein>
<dbReference type="InterPro" id="IPR036961">
    <property type="entry name" value="Kinesin_motor_dom_sf"/>
</dbReference>
<comment type="caution">
    <text evidence="2">Lacks conserved residue(s) required for the propagation of feature annotation.</text>
</comment>
<name>A0ABD1B2C4_CARAN</name>
<organism evidence="4 5">
    <name type="scientific">Cardamine amara subsp. amara</name>
    <dbReference type="NCBI Taxonomy" id="228776"/>
    <lineage>
        <taxon>Eukaryota</taxon>
        <taxon>Viridiplantae</taxon>
        <taxon>Streptophyta</taxon>
        <taxon>Embryophyta</taxon>
        <taxon>Tracheophyta</taxon>
        <taxon>Spermatophyta</taxon>
        <taxon>Magnoliopsida</taxon>
        <taxon>eudicotyledons</taxon>
        <taxon>Gunneridae</taxon>
        <taxon>Pentapetalae</taxon>
        <taxon>rosids</taxon>
        <taxon>malvids</taxon>
        <taxon>Brassicales</taxon>
        <taxon>Brassicaceae</taxon>
        <taxon>Cardamineae</taxon>
        <taxon>Cardamine</taxon>
    </lineage>
</organism>
<dbReference type="InterPro" id="IPR001752">
    <property type="entry name" value="Kinesin_motor_dom"/>
</dbReference>
<proteinExistence type="inferred from homology"/>
<evidence type="ECO:0000313" key="4">
    <source>
        <dbReference type="EMBL" id="KAL1210839.1"/>
    </source>
</evidence>
<dbReference type="InterPro" id="IPR027417">
    <property type="entry name" value="P-loop_NTPase"/>
</dbReference>
<reference evidence="4 5" key="1">
    <citation type="submission" date="2024-04" db="EMBL/GenBank/DDBJ databases">
        <title>Genome assembly C_amara_ONT_v2.</title>
        <authorList>
            <person name="Yant L."/>
            <person name="Moore C."/>
            <person name="Slenker M."/>
        </authorList>
    </citation>
    <scope>NUCLEOTIDE SEQUENCE [LARGE SCALE GENOMIC DNA]</scope>
    <source>
        <tissue evidence="4">Leaf</tissue>
    </source>
</reference>
<dbReference type="Gene3D" id="3.40.850.10">
    <property type="entry name" value="Kinesin motor domain"/>
    <property type="match status" value="1"/>
</dbReference>
<keyword evidence="1" id="KW-0505">Motor protein</keyword>
<dbReference type="PANTHER" id="PTHR47972">
    <property type="entry name" value="KINESIN-LIKE PROTEIN KLP-3"/>
    <property type="match status" value="1"/>
</dbReference>
<dbReference type="Pfam" id="PF00225">
    <property type="entry name" value="Kinesin"/>
    <property type="match status" value="1"/>
</dbReference>
<dbReference type="SMART" id="SM00129">
    <property type="entry name" value="KISc"/>
    <property type="match status" value="1"/>
</dbReference>
<dbReference type="EMBL" id="JBANAX010000389">
    <property type="protein sequence ID" value="KAL1210839.1"/>
    <property type="molecule type" value="Genomic_DNA"/>
</dbReference>
<gene>
    <name evidence="4" type="ORF">V5N11_022619</name>
</gene>
<feature type="domain" description="Kinesin motor" evidence="3">
    <location>
        <begin position="1"/>
        <end position="148"/>
    </location>
</feature>
<evidence type="ECO:0000256" key="2">
    <source>
        <dbReference type="PROSITE-ProRule" id="PRU00283"/>
    </source>
</evidence>
<accession>A0ABD1B2C4</accession>
<dbReference type="PANTHER" id="PTHR47972:SF12">
    <property type="entry name" value="KINESIN-LIKE PROTEIN KIN-14H"/>
    <property type="match status" value="1"/>
</dbReference>
<dbReference type="AlphaFoldDB" id="A0ABD1B2C4"/>